<dbReference type="SMART" id="SM01039">
    <property type="entry name" value="BRICHOS"/>
    <property type="match status" value="1"/>
</dbReference>
<proteinExistence type="inferred from homology"/>
<evidence type="ECO:0000313" key="21">
    <source>
        <dbReference type="Proteomes" id="UP000694400"/>
    </source>
</evidence>
<feature type="compositionally biased region" description="Polar residues" evidence="17">
    <location>
        <begin position="234"/>
        <end position="251"/>
    </location>
</feature>
<evidence type="ECO:0000256" key="12">
    <source>
        <dbReference type="ARBA" id="ARBA00023180"/>
    </source>
</evidence>
<keyword evidence="3" id="KW-0217">Developmental protein</keyword>
<dbReference type="Ensembl" id="ENSAPLT00020021724.1">
    <property type="protein sequence ID" value="ENSAPLP00020020104.1"/>
    <property type="gene ID" value="ENSAPLG00020014189.1"/>
</dbReference>
<keyword evidence="7 18" id="KW-0812">Transmembrane</keyword>
<feature type="transmembrane region" description="Helical" evidence="18">
    <location>
        <begin position="41"/>
        <end position="64"/>
    </location>
</feature>
<evidence type="ECO:0000256" key="10">
    <source>
        <dbReference type="ARBA" id="ARBA00023136"/>
    </source>
</evidence>
<dbReference type="AlphaFoldDB" id="A0A8B9ZII5"/>
<keyword evidence="8" id="KW-0221">Differentiation</keyword>
<comment type="similarity">
    <text evidence="2">Belongs to the chondromodulin-1 family.</text>
</comment>
<dbReference type="Gene3D" id="3.30.390.150">
    <property type="match status" value="1"/>
</dbReference>
<reference evidence="20" key="1">
    <citation type="submission" date="2019-08" db="EMBL/GenBank/DDBJ databases">
        <title>Three high-quality genomes provides insights into domestication of ducks.</title>
        <authorList>
            <person name="Hou Z.C."/>
            <person name="Zhu F."/>
            <person name="Yin Z.T."/>
            <person name="Zhang F."/>
        </authorList>
    </citation>
    <scope>NUCLEOTIDE SEQUENCE [LARGE SCALE GENOMIC DNA]</scope>
</reference>
<dbReference type="InterPro" id="IPR007084">
    <property type="entry name" value="BRICHOS_dom"/>
</dbReference>
<evidence type="ECO:0000256" key="5">
    <source>
        <dbReference type="ARBA" id="ARBA00022530"/>
    </source>
</evidence>
<evidence type="ECO:0000256" key="1">
    <source>
        <dbReference type="ARBA" id="ARBA00004498"/>
    </source>
</evidence>
<dbReference type="InterPro" id="IPR043405">
    <property type="entry name" value="Chondromodulin/Tenomodulin"/>
</dbReference>
<dbReference type="Proteomes" id="UP000694400">
    <property type="component" value="Chromosome 1"/>
</dbReference>
<reference evidence="20" key="2">
    <citation type="submission" date="2025-08" db="UniProtKB">
        <authorList>
            <consortium name="Ensembl"/>
        </authorList>
    </citation>
    <scope>IDENTIFICATION</scope>
</reference>
<dbReference type="FunFam" id="3.30.390.150:FF:000001">
    <property type="entry name" value="leukocyte cell-derived chemotaxin 1"/>
    <property type="match status" value="1"/>
</dbReference>
<evidence type="ECO:0000256" key="7">
    <source>
        <dbReference type="ARBA" id="ARBA00022692"/>
    </source>
</evidence>
<evidence type="ECO:0000259" key="19">
    <source>
        <dbReference type="PROSITE" id="PS50869"/>
    </source>
</evidence>
<dbReference type="GO" id="GO:0001937">
    <property type="term" value="P:negative regulation of endothelial cell proliferation"/>
    <property type="evidence" value="ECO:0007669"/>
    <property type="project" value="TreeGrafter"/>
</dbReference>
<dbReference type="GO" id="GO:0016525">
    <property type="term" value="P:negative regulation of angiogenesis"/>
    <property type="evidence" value="ECO:0007669"/>
    <property type="project" value="TreeGrafter"/>
</dbReference>
<feature type="region of interest" description="Disordered" evidence="17">
    <location>
        <begin position="201"/>
        <end position="280"/>
    </location>
</feature>
<evidence type="ECO:0000256" key="14">
    <source>
        <dbReference type="ARBA" id="ARBA00037847"/>
    </source>
</evidence>
<keyword evidence="12" id="KW-0325">Glycoprotein</keyword>
<keyword evidence="4" id="KW-0964">Secreted</keyword>
<dbReference type="PANTHER" id="PTHR14064">
    <property type="entry name" value="CHONDROMODULIN-RELATED"/>
    <property type="match status" value="1"/>
</dbReference>
<reference evidence="20" key="3">
    <citation type="submission" date="2025-09" db="UniProtKB">
        <authorList>
            <consortium name="Ensembl"/>
        </authorList>
    </citation>
    <scope>IDENTIFICATION</scope>
</reference>
<evidence type="ECO:0000256" key="17">
    <source>
        <dbReference type="SAM" id="MobiDB-lite"/>
    </source>
</evidence>
<evidence type="ECO:0000256" key="2">
    <source>
        <dbReference type="ARBA" id="ARBA00009898"/>
    </source>
</evidence>
<evidence type="ECO:0000256" key="15">
    <source>
        <dbReference type="ARBA" id="ARBA00039682"/>
    </source>
</evidence>
<evidence type="ECO:0000256" key="18">
    <source>
        <dbReference type="SAM" id="Phobius"/>
    </source>
</evidence>
<evidence type="ECO:0000256" key="3">
    <source>
        <dbReference type="ARBA" id="ARBA00022473"/>
    </source>
</evidence>
<evidence type="ECO:0000256" key="16">
    <source>
        <dbReference type="ARBA" id="ARBA00042622"/>
    </source>
</evidence>
<keyword evidence="10 18" id="KW-0472">Membrane</keyword>
<keyword evidence="6" id="KW-0165">Cleavage on pair of basic residues</keyword>
<dbReference type="GO" id="GO:0051216">
    <property type="term" value="P:cartilage development"/>
    <property type="evidence" value="ECO:0007669"/>
    <property type="project" value="UniProtKB-KW"/>
</dbReference>
<dbReference type="PANTHER" id="PTHR14064:SF6">
    <property type="entry name" value="LEUKOCYTE CELL-DERIVED CHEMOTAXIN 1"/>
    <property type="match status" value="1"/>
</dbReference>
<evidence type="ECO:0000256" key="4">
    <source>
        <dbReference type="ARBA" id="ARBA00022525"/>
    </source>
</evidence>
<evidence type="ECO:0000313" key="20">
    <source>
        <dbReference type="Ensembl" id="ENSAPLP00020020104.1"/>
    </source>
</evidence>
<dbReference type="GO" id="GO:0030154">
    <property type="term" value="P:cell differentiation"/>
    <property type="evidence" value="ECO:0007669"/>
    <property type="project" value="UniProtKB-KW"/>
</dbReference>
<evidence type="ECO:0000256" key="6">
    <source>
        <dbReference type="ARBA" id="ARBA00022685"/>
    </source>
</evidence>
<evidence type="ECO:0000256" key="13">
    <source>
        <dbReference type="ARBA" id="ARBA00023188"/>
    </source>
</evidence>
<evidence type="ECO:0000256" key="11">
    <source>
        <dbReference type="ARBA" id="ARBA00023157"/>
    </source>
</evidence>
<comment type="subcellular location">
    <subcellularLocation>
        <location evidence="14">Endomembrane system</location>
        <topology evidence="14">Single-pass membrane protein</topology>
    </subcellularLocation>
    <subcellularLocation>
        <location evidence="1">Secreted</location>
        <location evidence="1">Extracellular space</location>
        <location evidence="1">Extracellular matrix</location>
    </subcellularLocation>
</comment>
<keyword evidence="13" id="KW-0891">Chondrogenesis</keyword>
<dbReference type="GO" id="GO:0012505">
    <property type="term" value="C:endomembrane system"/>
    <property type="evidence" value="ECO:0007669"/>
    <property type="project" value="UniProtKB-SubCell"/>
</dbReference>
<accession>A0A8B9ZII5</accession>
<evidence type="ECO:0000256" key="9">
    <source>
        <dbReference type="ARBA" id="ARBA00022989"/>
    </source>
</evidence>
<keyword evidence="9 18" id="KW-1133">Transmembrane helix</keyword>
<protein>
    <recommendedName>
        <fullName evidence="15">Leukocyte cell-derived chemotaxin 1</fullName>
    </recommendedName>
    <alternativeName>
        <fullName evidence="16">Chondromodulin</fullName>
    </alternativeName>
</protein>
<feature type="domain" description="BRICHOS" evidence="19">
    <location>
        <begin position="96"/>
        <end position="193"/>
    </location>
</feature>
<keyword evidence="5" id="KW-0272">Extracellular matrix</keyword>
<keyword evidence="11" id="KW-1015">Disulfide bond</keyword>
<sequence>MAEGSEKVPIARAGPEDVEQCLPPAYTAAVPPPGPGRLLKAGAAVLIAGALLLLAGAIGAFYFWKATERQVTLTGKVQDGSMEIDAGNNLETFKTGSGSEEAVEVHDFQIGITGIRFAEGEKCYIKAQPKAHVPEVDAMTKASLSSDLEDEIMPVRFDENSLIWVAADEPIKHNGFLSPKILELCGDLPIFWLRPTYPKDKQRERREMKRNKRQSEPTFNAEDLEAAVEEANTRPPTTQLTPELHQQSNETRPVGQETDVGPESDQTHNPDNPYNQLEGEGMAFDPMLDHLGVCCIECRRSYTQCQRICEPLLGYYPWPYNYQGCRTACRIIMPCSWWVARIMGVV</sequence>
<dbReference type="Pfam" id="PF04089">
    <property type="entry name" value="BRICHOS"/>
    <property type="match status" value="1"/>
</dbReference>
<dbReference type="PROSITE" id="PS50869">
    <property type="entry name" value="BRICHOS"/>
    <property type="match status" value="1"/>
</dbReference>
<name>A0A8B9ZII5_ANAPL</name>
<evidence type="ECO:0000256" key="8">
    <source>
        <dbReference type="ARBA" id="ARBA00022782"/>
    </source>
</evidence>
<organism evidence="20 21">
    <name type="scientific">Anas platyrhynchos</name>
    <name type="common">Mallard</name>
    <name type="synonym">Anas boschas</name>
    <dbReference type="NCBI Taxonomy" id="8839"/>
    <lineage>
        <taxon>Eukaryota</taxon>
        <taxon>Metazoa</taxon>
        <taxon>Chordata</taxon>
        <taxon>Craniata</taxon>
        <taxon>Vertebrata</taxon>
        <taxon>Euteleostomi</taxon>
        <taxon>Archelosauria</taxon>
        <taxon>Archosauria</taxon>
        <taxon>Dinosauria</taxon>
        <taxon>Saurischia</taxon>
        <taxon>Theropoda</taxon>
        <taxon>Coelurosauria</taxon>
        <taxon>Aves</taxon>
        <taxon>Neognathae</taxon>
        <taxon>Galloanserae</taxon>
        <taxon>Anseriformes</taxon>
        <taxon>Anatidae</taxon>
        <taxon>Anatinae</taxon>
        <taxon>Anas</taxon>
    </lineage>
</organism>